<dbReference type="EMBL" id="BMZO01000003">
    <property type="protein sequence ID" value="GHC67409.1"/>
    <property type="molecule type" value="Genomic_DNA"/>
</dbReference>
<gene>
    <name evidence="1" type="ORF">GCM10010136_11450</name>
</gene>
<proteinExistence type="predicted"/>
<dbReference type="SUPFAM" id="SSF69118">
    <property type="entry name" value="AhpD-like"/>
    <property type="match status" value="1"/>
</dbReference>
<comment type="caution">
    <text evidence="1">The sequence shown here is derived from an EMBL/GenBank/DDBJ whole genome shotgun (WGS) entry which is preliminary data.</text>
</comment>
<dbReference type="Gene3D" id="1.20.1290.10">
    <property type="entry name" value="AhpD-like"/>
    <property type="match status" value="2"/>
</dbReference>
<sequence length="235" mass="26279">MSIEEIRDRIETLRQGRGFLLPHHGAMATAAPDLQDGYFHMYRALTQTPRHLTGFERETIWLAILIAVKEGVGTHHVELFFKENGRQEQVDHLTALTAFAMGSEAYAFMDKSWAGLFPKLKGESAYLSAFDALIEEGLFPRELCHLAMAALHAAQGRHWGLSAHIKAIYAAGRREDALVEALSLIMWPTGVNHFLDACGVWLDMMQSGIIEPSERFRVWAETPAQAGHTPASPHY</sequence>
<evidence type="ECO:0000313" key="2">
    <source>
        <dbReference type="Proteomes" id="UP000641137"/>
    </source>
</evidence>
<dbReference type="RefSeq" id="WP_189488815.1">
    <property type="nucleotide sequence ID" value="NZ_BMZO01000003.1"/>
</dbReference>
<evidence type="ECO:0008006" key="3">
    <source>
        <dbReference type="Google" id="ProtNLM"/>
    </source>
</evidence>
<reference evidence="1" key="2">
    <citation type="submission" date="2020-09" db="EMBL/GenBank/DDBJ databases">
        <authorList>
            <person name="Sun Q."/>
            <person name="Kim S."/>
        </authorList>
    </citation>
    <scope>NUCLEOTIDE SEQUENCE</scope>
    <source>
        <strain evidence="1">KCTC 42097</strain>
    </source>
</reference>
<evidence type="ECO:0000313" key="1">
    <source>
        <dbReference type="EMBL" id="GHC67409.1"/>
    </source>
</evidence>
<name>A0A8J3DHH3_9HYPH</name>
<dbReference type="AlphaFoldDB" id="A0A8J3DHH3"/>
<reference evidence="1" key="1">
    <citation type="journal article" date="2014" name="Int. J. Syst. Evol. Microbiol.">
        <title>Complete genome sequence of Corynebacterium casei LMG S-19264T (=DSM 44701T), isolated from a smear-ripened cheese.</title>
        <authorList>
            <consortium name="US DOE Joint Genome Institute (JGI-PGF)"/>
            <person name="Walter F."/>
            <person name="Albersmeier A."/>
            <person name="Kalinowski J."/>
            <person name="Ruckert C."/>
        </authorList>
    </citation>
    <scope>NUCLEOTIDE SEQUENCE</scope>
    <source>
        <strain evidence="1">KCTC 42097</strain>
    </source>
</reference>
<accession>A0A8J3DHH3</accession>
<organism evidence="1 2">
    <name type="scientific">Limoniibacter endophyticus</name>
    <dbReference type="NCBI Taxonomy" id="1565040"/>
    <lineage>
        <taxon>Bacteria</taxon>
        <taxon>Pseudomonadati</taxon>
        <taxon>Pseudomonadota</taxon>
        <taxon>Alphaproteobacteria</taxon>
        <taxon>Hyphomicrobiales</taxon>
        <taxon>Bartonellaceae</taxon>
        <taxon>Limoniibacter</taxon>
    </lineage>
</organism>
<protein>
    <recommendedName>
        <fullName evidence="3">Carboxymuconolactone decarboxylase family protein</fullName>
    </recommendedName>
</protein>
<dbReference type="InterPro" id="IPR029032">
    <property type="entry name" value="AhpD-like"/>
</dbReference>
<dbReference type="Proteomes" id="UP000641137">
    <property type="component" value="Unassembled WGS sequence"/>
</dbReference>
<keyword evidence="2" id="KW-1185">Reference proteome</keyword>